<dbReference type="Proteomes" id="UP000626109">
    <property type="component" value="Unassembled WGS sequence"/>
</dbReference>
<dbReference type="AlphaFoldDB" id="A0A813J362"/>
<proteinExistence type="predicted"/>
<organism evidence="2 3">
    <name type="scientific">Polarella glacialis</name>
    <name type="common">Dinoflagellate</name>
    <dbReference type="NCBI Taxonomy" id="89957"/>
    <lineage>
        <taxon>Eukaryota</taxon>
        <taxon>Sar</taxon>
        <taxon>Alveolata</taxon>
        <taxon>Dinophyceae</taxon>
        <taxon>Suessiales</taxon>
        <taxon>Suessiaceae</taxon>
        <taxon>Polarella</taxon>
    </lineage>
</organism>
<comment type="caution">
    <text evidence="2">The sequence shown here is derived from an EMBL/GenBank/DDBJ whole genome shotgun (WGS) entry which is preliminary data.</text>
</comment>
<evidence type="ECO:0000256" key="1">
    <source>
        <dbReference type="SAM" id="MobiDB-lite"/>
    </source>
</evidence>
<accession>A0A813J362</accession>
<feature type="region of interest" description="Disordered" evidence="1">
    <location>
        <begin position="238"/>
        <end position="261"/>
    </location>
</feature>
<sequence length="261" mass="28274">MQNSATGKLAAYLAKLLQARHETFPERQAIFDLQDVQCRVCGQHMASGDGTWFGDWGGYHIIIDAKVAAVLGLGVLVASLTSSLKDPSKQLEKKGSKAVSVPVGGSQKKAIQRCLKSKRLRPTPPKRPPAPREAAKSIGLTAVIKALPVKKAGQARGVQAGRVADLFGYTSRTEIWRAMKKLTEKHDDQITMGNGSAGWLLCTPCAACRFILCLPDKGRLSNIRDLCSRVLVRAAHPPNRQPEDAEGNNHNNNSLHPCARV</sequence>
<reference evidence="2" key="1">
    <citation type="submission" date="2021-02" db="EMBL/GenBank/DDBJ databases">
        <authorList>
            <person name="Dougan E. K."/>
            <person name="Rhodes N."/>
            <person name="Thang M."/>
            <person name="Chan C."/>
        </authorList>
    </citation>
    <scope>NUCLEOTIDE SEQUENCE</scope>
</reference>
<name>A0A813J362_POLGL</name>
<dbReference type="EMBL" id="CAJNNW010017620">
    <property type="protein sequence ID" value="CAE8661255.1"/>
    <property type="molecule type" value="Genomic_DNA"/>
</dbReference>
<gene>
    <name evidence="2" type="ORF">PGLA2088_LOCUS14438</name>
</gene>
<evidence type="ECO:0000313" key="3">
    <source>
        <dbReference type="Proteomes" id="UP000626109"/>
    </source>
</evidence>
<protein>
    <submittedName>
        <fullName evidence="2">Uncharacterized protein</fullName>
    </submittedName>
</protein>
<evidence type="ECO:0000313" key="2">
    <source>
        <dbReference type="EMBL" id="CAE8661255.1"/>
    </source>
</evidence>